<gene>
    <name evidence="13" type="primary">si:cabz01093077.1</name>
</gene>
<evidence type="ECO:0000256" key="4">
    <source>
        <dbReference type="ARBA" id="ARBA00022989"/>
    </source>
</evidence>
<dbReference type="GO" id="GO:0019957">
    <property type="term" value="F:C-C chemokine binding"/>
    <property type="evidence" value="ECO:0007669"/>
    <property type="project" value="TreeGrafter"/>
</dbReference>
<dbReference type="GO" id="GO:0006955">
    <property type="term" value="P:immune response"/>
    <property type="evidence" value="ECO:0007669"/>
    <property type="project" value="TreeGrafter"/>
</dbReference>
<evidence type="ECO:0000256" key="3">
    <source>
        <dbReference type="ARBA" id="ARBA00022692"/>
    </source>
</evidence>
<name>A0A6P7KPM9_BETSP</name>
<dbReference type="InterPro" id="IPR050119">
    <property type="entry name" value="CCR1-9-like"/>
</dbReference>
<dbReference type="GO" id="GO:0060326">
    <property type="term" value="P:cell chemotaxis"/>
    <property type="evidence" value="ECO:0007669"/>
    <property type="project" value="TreeGrafter"/>
</dbReference>
<protein>
    <submittedName>
        <fullName evidence="13">C-C chemokine receptor type 8 isoform X1</fullName>
    </submittedName>
</protein>
<evidence type="ECO:0000313" key="12">
    <source>
        <dbReference type="Proteomes" id="UP000515150"/>
    </source>
</evidence>
<dbReference type="InParanoid" id="A0A6P7KPM9"/>
<dbReference type="Pfam" id="PF00001">
    <property type="entry name" value="7tm_1"/>
    <property type="match status" value="1"/>
</dbReference>
<keyword evidence="3 9" id="KW-0812">Transmembrane</keyword>
<dbReference type="InterPro" id="IPR000355">
    <property type="entry name" value="Chemokine_rcpt"/>
</dbReference>
<feature type="transmembrane region" description="Helical" evidence="10">
    <location>
        <begin position="86"/>
        <end position="107"/>
    </location>
</feature>
<dbReference type="GO" id="GO:0009897">
    <property type="term" value="C:external side of plasma membrane"/>
    <property type="evidence" value="ECO:0007669"/>
    <property type="project" value="TreeGrafter"/>
</dbReference>
<feature type="transmembrane region" description="Helical" evidence="10">
    <location>
        <begin position="119"/>
        <end position="139"/>
    </location>
</feature>
<dbReference type="PROSITE" id="PS50262">
    <property type="entry name" value="G_PROTEIN_RECEP_F1_2"/>
    <property type="match status" value="1"/>
</dbReference>
<dbReference type="RefSeq" id="XP_028984513.1">
    <property type="nucleotide sequence ID" value="XM_029128680.3"/>
</dbReference>
<dbReference type="InterPro" id="IPR000276">
    <property type="entry name" value="GPCR_Rhodpsn"/>
</dbReference>
<evidence type="ECO:0000256" key="9">
    <source>
        <dbReference type="RuleBase" id="RU000688"/>
    </source>
</evidence>
<dbReference type="GO" id="GO:0007204">
    <property type="term" value="P:positive regulation of cytosolic calcium ion concentration"/>
    <property type="evidence" value="ECO:0007669"/>
    <property type="project" value="TreeGrafter"/>
</dbReference>
<accession>A0A6P7KPM9</accession>
<dbReference type="Gene3D" id="1.20.1070.10">
    <property type="entry name" value="Rhodopsin 7-helix transmembrane proteins"/>
    <property type="match status" value="1"/>
</dbReference>
<keyword evidence="2" id="KW-1003">Cell membrane</keyword>
<dbReference type="PRINTS" id="PR00237">
    <property type="entry name" value="GPCRRHODOPSN"/>
</dbReference>
<comment type="subcellular location">
    <subcellularLocation>
        <location evidence="1">Cell membrane</location>
        <topology evidence="1">Multi-pass membrane protein</topology>
    </subcellularLocation>
</comment>
<dbReference type="PRINTS" id="PR00657">
    <property type="entry name" value="CCCHEMOKINER"/>
</dbReference>
<dbReference type="Proteomes" id="UP000515150">
    <property type="component" value="Chromosome 16"/>
</dbReference>
<dbReference type="GeneID" id="114842796"/>
<sequence length="392" mass="44609">MQRKQQKPEFTLPEMRRAAGFDTKSERYKLTGHVPRDVEQIGSQQQRFCPKLSTMNASEDNITNYVDIYDYEPDCNQESRFVVLPVFYYVLFCLGLIGNTTVLWVLLRYIKLRTMTDVCLLNLVVSDFMVAVSLPLWVIDSQNLASCKLIAGVYQLGFYSGTLFVTLMSVDRYLAIVHAVAAMRTRTRRYGIIVSLTIWVVSIVLATPQVVFASLELDNENDSSECHPVYPEESQKFWKLRRNFTENSVGLFVCLPIMVFCYTKILVVLAKSRNSKKDKAVRLIFTVVCVFVVCWVPYNVTVLLDTLELVEVLSGCEASTAVGIAMGFTEMVALSHCCVNPVIYAFIGEKFRKSLGKVLRKCLHHSQQGRWASSYRDTTDRETSNTPVKSDY</sequence>
<dbReference type="GO" id="GO:0016493">
    <property type="term" value="F:C-C chemokine receptor activity"/>
    <property type="evidence" value="ECO:0007669"/>
    <property type="project" value="TreeGrafter"/>
</dbReference>
<keyword evidence="4 10" id="KW-1133">Transmembrane helix</keyword>
<dbReference type="CDD" id="cd14984">
    <property type="entry name" value="7tmA_Chemokine_R"/>
    <property type="match status" value="1"/>
</dbReference>
<dbReference type="PANTHER" id="PTHR10489:SF944">
    <property type="entry name" value="C-C CHEMOKINE RECEPTOR TYPE 8-LIKE"/>
    <property type="match status" value="1"/>
</dbReference>
<dbReference type="GO" id="GO:0019722">
    <property type="term" value="P:calcium-mediated signaling"/>
    <property type="evidence" value="ECO:0007669"/>
    <property type="project" value="TreeGrafter"/>
</dbReference>
<evidence type="ECO:0000313" key="13">
    <source>
        <dbReference type="RefSeq" id="XP_028984513.1"/>
    </source>
</evidence>
<keyword evidence="8 9" id="KW-0807">Transducer</keyword>
<evidence type="ECO:0000256" key="8">
    <source>
        <dbReference type="ARBA" id="ARBA00023224"/>
    </source>
</evidence>
<evidence type="ECO:0000256" key="7">
    <source>
        <dbReference type="ARBA" id="ARBA00023170"/>
    </source>
</evidence>
<dbReference type="OrthoDB" id="5981253at2759"/>
<dbReference type="PROSITE" id="PS00237">
    <property type="entry name" value="G_PROTEIN_RECEP_F1_1"/>
    <property type="match status" value="1"/>
</dbReference>
<evidence type="ECO:0000256" key="1">
    <source>
        <dbReference type="ARBA" id="ARBA00004651"/>
    </source>
</evidence>
<dbReference type="SUPFAM" id="SSF81321">
    <property type="entry name" value="Family A G protein-coupled receptor-like"/>
    <property type="match status" value="1"/>
</dbReference>
<feature type="transmembrane region" description="Helical" evidence="10">
    <location>
        <begin position="249"/>
        <end position="269"/>
    </location>
</feature>
<keyword evidence="6 10" id="KW-0472">Membrane</keyword>
<feature type="transmembrane region" description="Helical" evidence="10">
    <location>
        <begin position="190"/>
        <end position="212"/>
    </location>
</feature>
<keyword evidence="12" id="KW-1185">Reference proteome</keyword>
<feature type="domain" description="G-protein coupled receptors family 1 profile" evidence="11">
    <location>
        <begin position="98"/>
        <end position="344"/>
    </location>
</feature>
<organism evidence="12 13">
    <name type="scientific">Betta splendens</name>
    <name type="common">Siamese fighting fish</name>
    <dbReference type="NCBI Taxonomy" id="158456"/>
    <lineage>
        <taxon>Eukaryota</taxon>
        <taxon>Metazoa</taxon>
        <taxon>Chordata</taxon>
        <taxon>Craniata</taxon>
        <taxon>Vertebrata</taxon>
        <taxon>Euteleostomi</taxon>
        <taxon>Actinopterygii</taxon>
        <taxon>Neopterygii</taxon>
        <taxon>Teleostei</taxon>
        <taxon>Neoteleostei</taxon>
        <taxon>Acanthomorphata</taxon>
        <taxon>Anabantaria</taxon>
        <taxon>Anabantiformes</taxon>
        <taxon>Anabantoidei</taxon>
        <taxon>Osphronemidae</taxon>
        <taxon>Betta</taxon>
    </lineage>
</organism>
<evidence type="ECO:0000256" key="2">
    <source>
        <dbReference type="ARBA" id="ARBA00022475"/>
    </source>
</evidence>
<keyword evidence="7 9" id="KW-0675">Receptor</keyword>
<evidence type="ECO:0000259" key="11">
    <source>
        <dbReference type="PROSITE" id="PS50262"/>
    </source>
</evidence>
<dbReference type="InterPro" id="IPR017452">
    <property type="entry name" value="GPCR_Rhodpsn_7TM"/>
</dbReference>
<proteinExistence type="inferred from homology"/>
<feature type="transmembrane region" description="Helical" evidence="10">
    <location>
        <begin position="318"/>
        <end position="347"/>
    </location>
</feature>
<feature type="transmembrane region" description="Helical" evidence="10">
    <location>
        <begin position="281"/>
        <end position="298"/>
    </location>
</feature>
<dbReference type="KEGG" id="bspl:114842796"/>
<evidence type="ECO:0000256" key="6">
    <source>
        <dbReference type="ARBA" id="ARBA00023136"/>
    </source>
</evidence>
<evidence type="ECO:0000256" key="10">
    <source>
        <dbReference type="SAM" id="Phobius"/>
    </source>
</evidence>
<feature type="transmembrane region" description="Helical" evidence="10">
    <location>
        <begin position="151"/>
        <end position="170"/>
    </location>
</feature>
<comment type="similarity">
    <text evidence="9">Belongs to the G-protein coupled receptor 1 family.</text>
</comment>
<dbReference type="PANTHER" id="PTHR10489">
    <property type="entry name" value="CELL ADHESION MOLECULE"/>
    <property type="match status" value="1"/>
</dbReference>
<evidence type="ECO:0000256" key="5">
    <source>
        <dbReference type="ARBA" id="ARBA00023040"/>
    </source>
</evidence>
<keyword evidence="5 9" id="KW-0297">G-protein coupled receptor</keyword>
<dbReference type="AlphaFoldDB" id="A0A6P7KPM9"/>
<reference evidence="13" key="1">
    <citation type="submission" date="2025-08" db="UniProtKB">
        <authorList>
            <consortium name="RefSeq"/>
        </authorList>
    </citation>
    <scope>IDENTIFICATION</scope>
</reference>